<proteinExistence type="predicted"/>
<dbReference type="EMBL" id="SRKY01000003">
    <property type="protein sequence ID" value="THH36016.1"/>
    <property type="molecule type" value="Genomic_DNA"/>
</dbReference>
<organism evidence="1 2">
    <name type="scientific">Aliishimia ponticola</name>
    <dbReference type="NCBI Taxonomy" id="2499833"/>
    <lineage>
        <taxon>Bacteria</taxon>
        <taxon>Pseudomonadati</taxon>
        <taxon>Pseudomonadota</taxon>
        <taxon>Alphaproteobacteria</taxon>
        <taxon>Rhodobacterales</taxon>
        <taxon>Paracoccaceae</taxon>
        <taxon>Aliishimia</taxon>
    </lineage>
</organism>
<evidence type="ECO:0000313" key="1">
    <source>
        <dbReference type="EMBL" id="THH36016.1"/>
    </source>
</evidence>
<dbReference type="Proteomes" id="UP000306602">
    <property type="component" value="Unassembled WGS sequence"/>
</dbReference>
<protein>
    <submittedName>
        <fullName evidence="1">Uncharacterized protein</fullName>
    </submittedName>
</protein>
<dbReference type="OrthoDB" id="7859107at2"/>
<sequence length="70" mass="7819">MPFIIGLLIVFVVLIVVASRRKTTRTCRWRAEKSGDRGALRKYRCASCGQEAFTAQPGPPNKCLVDQPKL</sequence>
<name>A0A4S4N9T2_9RHOB</name>
<comment type="caution">
    <text evidence="1">The sequence shown here is derived from an EMBL/GenBank/DDBJ whole genome shotgun (WGS) entry which is preliminary data.</text>
</comment>
<keyword evidence="2" id="KW-1185">Reference proteome</keyword>
<gene>
    <name evidence="1" type="ORF">E4Z66_13195</name>
</gene>
<reference evidence="1 2" key="1">
    <citation type="submission" date="2019-04" db="EMBL/GenBank/DDBJ databases">
        <title>Shimia ponticola sp. nov., isolated from seawater.</title>
        <authorList>
            <person name="Kim Y.-O."/>
            <person name="Yoon J.-H."/>
        </authorList>
    </citation>
    <scope>NUCLEOTIDE SEQUENCE [LARGE SCALE GENOMIC DNA]</scope>
    <source>
        <strain evidence="1 2">MYP11</strain>
    </source>
</reference>
<evidence type="ECO:0000313" key="2">
    <source>
        <dbReference type="Proteomes" id="UP000306602"/>
    </source>
</evidence>
<dbReference type="RefSeq" id="WP_136463485.1">
    <property type="nucleotide sequence ID" value="NZ_SRKY01000003.1"/>
</dbReference>
<dbReference type="AlphaFoldDB" id="A0A4S4N9T2"/>
<accession>A0A4S4N9T2</accession>